<name>A0P613_9PROT</name>
<keyword evidence="14" id="KW-0131">Cell cycle</keyword>
<feature type="active site" description="Proton acceptor" evidence="11 12">
    <location>
        <position position="161"/>
    </location>
</feature>
<evidence type="ECO:0000313" key="14">
    <source>
        <dbReference type="EMBL" id="EAV46973.1"/>
    </source>
</evidence>
<keyword evidence="3 11" id="KW-0808">Transferase</keyword>
<dbReference type="EMBL" id="AAUX01000001">
    <property type="protein sequence ID" value="EAV46973.1"/>
    <property type="molecule type" value="Genomic_DNA"/>
</dbReference>
<feature type="binding site" evidence="11">
    <location>
        <position position="80"/>
    </location>
    <ligand>
        <name>S-adenosyl-L-methionine</name>
        <dbReference type="ChEBI" id="CHEBI:59789"/>
    </ligand>
</feature>
<evidence type="ECO:0000256" key="10">
    <source>
        <dbReference type="ARBA" id="ARBA00048970"/>
    </source>
</evidence>
<evidence type="ECO:0000256" key="2">
    <source>
        <dbReference type="ARBA" id="ARBA00022603"/>
    </source>
</evidence>
<dbReference type="InterPro" id="IPR015507">
    <property type="entry name" value="rRNA-MeTfrase_E"/>
</dbReference>
<dbReference type="InterPro" id="IPR050082">
    <property type="entry name" value="RNA_methyltr_RlmE"/>
</dbReference>
<dbReference type="FunFam" id="3.40.50.150:FF:000005">
    <property type="entry name" value="Ribosomal RNA large subunit methyltransferase E"/>
    <property type="match status" value="1"/>
</dbReference>
<accession>A0P613</accession>
<dbReference type="SUPFAM" id="SSF53335">
    <property type="entry name" value="S-adenosyl-L-methionine-dependent methyltransferases"/>
    <property type="match status" value="1"/>
</dbReference>
<reference evidence="14 15" key="1">
    <citation type="submission" date="2006-11" db="EMBL/GenBank/DDBJ databases">
        <authorList>
            <person name="Giovannoni S."/>
            <person name="Vergin K."/>
            <person name="Ferriera S."/>
            <person name="Johnson J."/>
            <person name="Kravitz S."/>
            <person name="Beeson K."/>
            <person name="Sutton G."/>
            <person name="Rogers Y.-H."/>
            <person name="Friedman R."/>
            <person name="Frazier M."/>
            <person name="Venter J.C."/>
        </authorList>
    </citation>
    <scope>NUCLEOTIDE SEQUENCE [LARGE SCALE GENOMIC DNA]</scope>
    <source>
        <strain evidence="14 15">HTCC2181</strain>
    </source>
</reference>
<dbReference type="InterPro" id="IPR002877">
    <property type="entry name" value="RNA_MeTrfase_FtsJ_dom"/>
</dbReference>
<keyword evidence="15" id="KW-1185">Reference proteome</keyword>
<evidence type="ECO:0000256" key="3">
    <source>
        <dbReference type="ARBA" id="ARBA00022679"/>
    </source>
</evidence>
<evidence type="ECO:0000256" key="11">
    <source>
        <dbReference type="HAMAP-Rule" id="MF_01547"/>
    </source>
</evidence>
<organism evidence="14 15">
    <name type="scientific">Methylophilales bacterium HTCC2181</name>
    <dbReference type="NCBI Taxonomy" id="383631"/>
    <lineage>
        <taxon>Bacteria</taxon>
        <taxon>Pseudomonadati</taxon>
        <taxon>Pseudomonadota</taxon>
        <taxon>Betaproteobacteria</taxon>
        <taxon>Nitrosomonadales</taxon>
        <taxon>OM43 clade</taxon>
    </lineage>
</organism>
<evidence type="ECO:0000256" key="4">
    <source>
        <dbReference type="ARBA" id="ARBA00022691"/>
    </source>
</evidence>
<proteinExistence type="inferred from homology"/>
<evidence type="ECO:0000313" key="15">
    <source>
        <dbReference type="Proteomes" id="UP000054262"/>
    </source>
</evidence>
<comment type="subcellular location">
    <subcellularLocation>
        <location evidence="11">Cytoplasm</location>
    </subcellularLocation>
</comment>
<dbReference type="OrthoDB" id="9790080at2"/>
<dbReference type="PIRSF" id="PIRSF005461">
    <property type="entry name" value="23S_rRNA_mtase"/>
    <property type="match status" value="1"/>
</dbReference>
<dbReference type="InterPro" id="IPR029063">
    <property type="entry name" value="SAM-dependent_MTases_sf"/>
</dbReference>
<comment type="similarity">
    <text evidence="11">Belongs to the class I-like SAM-binding methyltransferase superfamily. RNA methyltransferase RlmE family.</text>
</comment>
<evidence type="ECO:0000256" key="12">
    <source>
        <dbReference type="PIRSR" id="PIRSR005461-1"/>
    </source>
</evidence>
<keyword evidence="1 11" id="KW-0698">rRNA processing</keyword>
<keyword evidence="2 11" id="KW-0489">Methyltransferase</keyword>
<dbReference type="Gene3D" id="3.40.50.150">
    <property type="entry name" value="Vaccinia Virus protein VP39"/>
    <property type="match status" value="1"/>
</dbReference>
<dbReference type="HAMAP" id="MF_01547">
    <property type="entry name" value="RNA_methyltr_E"/>
    <property type="match status" value="1"/>
</dbReference>
<dbReference type="Pfam" id="PF01728">
    <property type="entry name" value="FtsJ"/>
    <property type="match status" value="1"/>
</dbReference>
<evidence type="ECO:0000256" key="6">
    <source>
        <dbReference type="ARBA" id="ARBA00038861"/>
    </source>
</evidence>
<keyword evidence="11" id="KW-0963">Cytoplasm</keyword>
<feature type="binding site" evidence="11">
    <location>
        <position position="121"/>
    </location>
    <ligand>
        <name>S-adenosyl-L-methionine</name>
        <dbReference type="ChEBI" id="CHEBI:59789"/>
    </ligand>
</feature>
<feature type="domain" description="Ribosomal RNA methyltransferase FtsJ" evidence="13">
    <location>
        <begin position="28"/>
        <end position="204"/>
    </location>
</feature>
<evidence type="ECO:0000256" key="5">
    <source>
        <dbReference type="ARBA" id="ARBA00037569"/>
    </source>
</evidence>
<dbReference type="GO" id="GO:0051301">
    <property type="term" value="P:cell division"/>
    <property type="evidence" value="ECO:0007669"/>
    <property type="project" value="UniProtKB-KW"/>
</dbReference>
<dbReference type="GO" id="GO:0008650">
    <property type="term" value="F:rRNA (uridine-2'-O-)-methyltransferase activity"/>
    <property type="evidence" value="ECO:0007669"/>
    <property type="project" value="UniProtKB-UniRule"/>
</dbReference>
<dbReference type="AlphaFoldDB" id="A0P613"/>
<feature type="binding site" evidence="11">
    <location>
        <position position="96"/>
    </location>
    <ligand>
        <name>S-adenosyl-L-methionine</name>
        <dbReference type="ChEBI" id="CHEBI:59789"/>
    </ligand>
</feature>
<sequence length="205" mass="23036">MKRSKTSKSWMNEHVSDPYVHKAKIAGYRSRAAFKLLEANEKFNFLTKKMNVVDLGSAPGSWSQVISQMTGCNGNIFALDLLEMVPIKNVEFLKGDFREQEMLDSLEKKLGKTSLDLVISDMAPNISGIKTSDQAGIIHLNELALQFSTDWLKPNGCFLVKSFVGAEFDGFVAETRKHFEKVTTFKPASSRDRSSEIFVFGRNKI</sequence>
<keyword evidence="4 11" id="KW-0949">S-adenosyl-L-methionine</keyword>
<comment type="caution">
    <text evidence="14">The sequence shown here is derived from an EMBL/GenBank/DDBJ whole genome shotgun (WGS) entry which is preliminary data.</text>
</comment>
<dbReference type="PANTHER" id="PTHR10920:SF18">
    <property type="entry name" value="RRNA METHYLTRANSFERASE 2, MITOCHONDRIAL"/>
    <property type="match status" value="1"/>
</dbReference>
<dbReference type="GO" id="GO:0005737">
    <property type="term" value="C:cytoplasm"/>
    <property type="evidence" value="ECO:0007669"/>
    <property type="project" value="UniProtKB-SubCell"/>
</dbReference>
<gene>
    <name evidence="11" type="primary">rlmE</name>
    <name evidence="11" type="synonym">ftsJ</name>
    <name evidence="11" type="synonym">rrmJ</name>
    <name evidence="14" type="ORF">MB2181_02830</name>
</gene>
<evidence type="ECO:0000256" key="9">
    <source>
        <dbReference type="ARBA" id="ARBA00042745"/>
    </source>
</evidence>
<dbReference type="Proteomes" id="UP000054262">
    <property type="component" value="Unassembled WGS sequence"/>
</dbReference>
<comment type="catalytic activity">
    <reaction evidence="10 11">
        <text>uridine(2552) in 23S rRNA + S-adenosyl-L-methionine = 2'-O-methyluridine(2552) in 23S rRNA + S-adenosyl-L-homocysteine + H(+)</text>
        <dbReference type="Rhea" id="RHEA:42720"/>
        <dbReference type="Rhea" id="RHEA-COMP:10202"/>
        <dbReference type="Rhea" id="RHEA-COMP:10203"/>
        <dbReference type="ChEBI" id="CHEBI:15378"/>
        <dbReference type="ChEBI" id="CHEBI:57856"/>
        <dbReference type="ChEBI" id="CHEBI:59789"/>
        <dbReference type="ChEBI" id="CHEBI:65315"/>
        <dbReference type="ChEBI" id="CHEBI:74478"/>
        <dbReference type="EC" id="2.1.1.166"/>
    </reaction>
</comment>
<evidence type="ECO:0000256" key="7">
    <source>
        <dbReference type="ARBA" id="ARBA00041129"/>
    </source>
</evidence>
<dbReference type="EC" id="2.1.1.166" evidence="6 11"/>
<dbReference type="PANTHER" id="PTHR10920">
    <property type="entry name" value="RIBOSOMAL RNA METHYLTRANSFERASE"/>
    <property type="match status" value="1"/>
</dbReference>
<feature type="binding site" evidence="11">
    <location>
        <position position="62"/>
    </location>
    <ligand>
        <name>S-adenosyl-L-methionine</name>
        <dbReference type="ChEBI" id="CHEBI:59789"/>
    </ligand>
</feature>
<feature type="binding site" evidence="11">
    <location>
        <position position="60"/>
    </location>
    <ligand>
        <name>S-adenosyl-L-methionine</name>
        <dbReference type="ChEBI" id="CHEBI:59789"/>
    </ligand>
</feature>
<protein>
    <recommendedName>
        <fullName evidence="7 11">Ribosomal RNA large subunit methyltransferase E</fullName>
        <ecNumber evidence="6 11">2.1.1.166</ecNumber>
    </recommendedName>
    <alternativeName>
        <fullName evidence="9 11">23S rRNA Um2552 methyltransferase</fullName>
    </alternativeName>
    <alternativeName>
        <fullName evidence="8 11">rRNA (uridine-2'-O-)-methyltransferase</fullName>
    </alternativeName>
</protein>
<evidence type="ECO:0000256" key="1">
    <source>
        <dbReference type="ARBA" id="ARBA00022552"/>
    </source>
</evidence>
<evidence type="ECO:0000256" key="8">
    <source>
        <dbReference type="ARBA" id="ARBA00041995"/>
    </source>
</evidence>
<comment type="function">
    <text evidence="5 11">Specifically methylates the uridine in position 2552 of 23S rRNA at the 2'-O position of the ribose in the fully assembled 50S ribosomal subunit.</text>
</comment>
<keyword evidence="14" id="KW-0132">Cell division</keyword>
<evidence type="ECO:0000259" key="13">
    <source>
        <dbReference type="Pfam" id="PF01728"/>
    </source>
</evidence>